<dbReference type="EMBL" id="JBFXLQ010000052">
    <property type="protein sequence ID" value="KAL2863427.1"/>
    <property type="molecule type" value="Genomic_DNA"/>
</dbReference>
<dbReference type="Proteomes" id="UP001610432">
    <property type="component" value="Unassembled WGS sequence"/>
</dbReference>
<dbReference type="GeneID" id="98145203"/>
<reference evidence="1 2" key="1">
    <citation type="submission" date="2024-07" db="EMBL/GenBank/DDBJ databases">
        <title>Section-level genome sequencing and comparative genomics of Aspergillus sections Usti and Cavernicolus.</title>
        <authorList>
            <consortium name="Lawrence Berkeley National Laboratory"/>
            <person name="Nybo J.L."/>
            <person name="Vesth T.C."/>
            <person name="Theobald S."/>
            <person name="Frisvad J.C."/>
            <person name="Larsen T.O."/>
            <person name="Kjaerboelling I."/>
            <person name="Rothschild-Mancinelli K."/>
            <person name="Lyhne E.K."/>
            <person name="Kogle M.E."/>
            <person name="Barry K."/>
            <person name="Clum A."/>
            <person name="Na H."/>
            <person name="Ledsgaard L."/>
            <person name="Lin J."/>
            <person name="Lipzen A."/>
            <person name="Kuo A."/>
            <person name="Riley R."/>
            <person name="Mondo S."/>
            <person name="Labutti K."/>
            <person name="Haridas S."/>
            <person name="Pangalinan J."/>
            <person name="Salamov A.A."/>
            <person name="Simmons B.A."/>
            <person name="Magnuson J.K."/>
            <person name="Chen J."/>
            <person name="Drula E."/>
            <person name="Henrissat B."/>
            <person name="Wiebenga A."/>
            <person name="Lubbers R.J."/>
            <person name="Gomes A.C."/>
            <person name="Macurrencykelacurrency M.R."/>
            <person name="Stajich J."/>
            <person name="Grigoriev I.V."/>
            <person name="Mortensen U.H."/>
            <person name="De Vries R.P."/>
            <person name="Baker S.E."/>
            <person name="Andersen M.R."/>
        </authorList>
    </citation>
    <scope>NUCLEOTIDE SEQUENCE [LARGE SCALE GENOMIC DNA]</scope>
    <source>
        <strain evidence="1 2">CBS 449.75</strain>
    </source>
</reference>
<organism evidence="1 2">
    <name type="scientific">Aspergillus lucknowensis</name>
    <dbReference type="NCBI Taxonomy" id="176173"/>
    <lineage>
        <taxon>Eukaryota</taxon>
        <taxon>Fungi</taxon>
        <taxon>Dikarya</taxon>
        <taxon>Ascomycota</taxon>
        <taxon>Pezizomycotina</taxon>
        <taxon>Eurotiomycetes</taxon>
        <taxon>Eurotiomycetidae</taxon>
        <taxon>Eurotiales</taxon>
        <taxon>Aspergillaceae</taxon>
        <taxon>Aspergillus</taxon>
        <taxon>Aspergillus subgen. Nidulantes</taxon>
    </lineage>
</organism>
<sequence length="112" mass="12261">MQGRPPYSPPRLYYTLGTWLSLLPVQLQMASPMNTNNINVISISSRRGKKSLSSSHPVVRLDPPLPPFGLSYTGRMGPWRAMGGEDAACCWVEVLWYAGGRSDDGEAADSGY</sequence>
<keyword evidence="2" id="KW-1185">Reference proteome</keyword>
<comment type="caution">
    <text evidence="1">The sequence shown here is derived from an EMBL/GenBank/DDBJ whole genome shotgun (WGS) entry which is preliminary data.</text>
</comment>
<name>A0ABR4LJ59_9EURO</name>
<evidence type="ECO:0000313" key="2">
    <source>
        <dbReference type="Proteomes" id="UP001610432"/>
    </source>
</evidence>
<proteinExistence type="predicted"/>
<accession>A0ABR4LJ59</accession>
<evidence type="ECO:0000313" key="1">
    <source>
        <dbReference type="EMBL" id="KAL2863427.1"/>
    </source>
</evidence>
<dbReference type="RefSeq" id="XP_070882406.1">
    <property type="nucleotide sequence ID" value="XM_071030131.1"/>
</dbReference>
<gene>
    <name evidence="1" type="ORF">BJX67DRAFT_363937</name>
</gene>
<protein>
    <submittedName>
        <fullName evidence="1">Uncharacterized protein</fullName>
    </submittedName>
</protein>